<name>A0A0S4QZJ8_9ACTN</name>
<evidence type="ECO:0000313" key="2">
    <source>
        <dbReference type="Proteomes" id="UP000198802"/>
    </source>
</evidence>
<organism evidence="1 2">
    <name type="scientific">Parafrankia irregularis</name>
    <dbReference type="NCBI Taxonomy" id="795642"/>
    <lineage>
        <taxon>Bacteria</taxon>
        <taxon>Bacillati</taxon>
        <taxon>Actinomycetota</taxon>
        <taxon>Actinomycetes</taxon>
        <taxon>Frankiales</taxon>
        <taxon>Frankiaceae</taxon>
        <taxon>Parafrankia</taxon>
    </lineage>
</organism>
<accession>A0A0S4QZJ8</accession>
<dbReference type="Proteomes" id="UP000198802">
    <property type="component" value="Unassembled WGS sequence"/>
</dbReference>
<reference evidence="2" key="1">
    <citation type="submission" date="2015-11" db="EMBL/GenBank/DDBJ databases">
        <authorList>
            <person name="Varghese N."/>
        </authorList>
    </citation>
    <scope>NUCLEOTIDE SEQUENCE [LARGE SCALE GENOMIC DNA]</scope>
    <source>
        <strain evidence="2">DSM 45899</strain>
    </source>
</reference>
<proteinExistence type="predicted"/>
<protein>
    <submittedName>
        <fullName evidence="1">Uncharacterized protein</fullName>
    </submittedName>
</protein>
<dbReference type="AlphaFoldDB" id="A0A0S4QZJ8"/>
<evidence type="ECO:0000313" key="1">
    <source>
        <dbReference type="EMBL" id="CUU60997.1"/>
    </source>
</evidence>
<keyword evidence="2" id="KW-1185">Reference proteome</keyword>
<gene>
    <name evidence="1" type="ORF">Ga0074812_15222</name>
</gene>
<sequence>MIVGVPGEEGSDWLTYHLQPPGGGEEWSAAADASTLQSVSDVAVPPLGIRAGAIPAGDATAAGACAPGKLA</sequence>
<dbReference type="EMBL" id="FAOZ01000052">
    <property type="protein sequence ID" value="CUU60997.1"/>
    <property type="molecule type" value="Genomic_DNA"/>
</dbReference>